<gene>
    <name evidence="11" type="ORF">AW171_hschr53051</name>
</gene>
<keyword evidence="12" id="KW-1185">Reference proteome</keyword>
<dbReference type="GO" id="GO:0032366">
    <property type="term" value="P:intracellular sterol transport"/>
    <property type="evidence" value="ECO:0007669"/>
    <property type="project" value="UniProtKB-UniRule"/>
</dbReference>
<dbReference type="GO" id="GO:0097036">
    <property type="term" value="P:regulation of plasma membrane sterol distribution"/>
    <property type="evidence" value="ECO:0007669"/>
    <property type="project" value="UniProtKB-UniRule"/>
</dbReference>
<keyword evidence="5 10" id="KW-0256">Endoplasmic reticulum</keyword>
<keyword evidence="8 10" id="KW-0443">Lipid metabolism</keyword>
<evidence type="ECO:0000256" key="9">
    <source>
        <dbReference type="ARBA" id="ARBA00023136"/>
    </source>
</evidence>
<dbReference type="RefSeq" id="XP_017988114.1">
    <property type="nucleotide sequence ID" value="XM_018132605.1"/>
</dbReference>
<keyword evidence="4 10" id="KW-0812">Transmembrane</keyword>
<keyword evidence="10" id="KW-0746">Sphingolipid metabolism</keyword>
<name>A0A109UZI1_9SACH</name>
<keyword evidence="6 10" id="KW-1133">Transmembrane helix</keyword>
<feature type="transmembrane region" description="Helical" evidence="10">
    <location>
        <begin position="191"/>
        <end position="212"/>
    </location>
</feature>
<dbReference type="GO" id="GO:0000139">
    <property type="term" value="C:Golgi membrane"/>
    <property type="evidence" value="ECO:0007669"/>
    <property type="project" value="UniProtKB-SubCell"/>
</dbReference>
<dbReference type="GO" id="GO:0016125">
    <property type="term" value="P:sterol metabolic process"/>
    <property type="evidence" value="ECO:0007669"/>
    <property type="project" value="UniProtKB-UniRule"/>
</dbReference>
<evidence type="ECO:0000256" key="5">
    <source>
        <dbReference type="ARBA" id="ARBA00022824"/>
    </source>
</evidence>
<dbReference type="Pfam" id="PF04161">
    <property type="entry name" value="Arv1"/>
    <property type="match status" value="1"/>
</dbReference>
<evidence type="ECO:0000256" key="10">
    <source>
        <dbReference type="RuleBase" id="RU368065"/>
    </source>
</evidence>
<keyword evidence="3 10" id="KW-0813">Transport</keyword>
<keyword evidence="10" id="KW-0333">Golgi apparatus</keyword>
<feature type="transmembrane region" description="Helical" evidence="10">
    <location>
        <begin position="104"/>
        <end position="120"/>
    </location>
</feature>
<protein>
    <recommendedName>
        <fullName evidence="10">Protein ARV</fullName>
    </recommendedName>
</protein>
<comment type="function">
    <text evidence="10">Mediator of sterol homeostasis involved in sterol uptake, trafficking and distribution into membranes.</text>
</comment>
<dbReference type="AlphaFoldDB" id="A0A109UZI1"/>
<evidence type="ECO:0000256" key="1">
    <source>
        <dbReference type="ARBA" id="ARBA00004477"/>
    </source>
</evidence>
<proteinExistence type="inferred from homology"/>
<evidence type="ECO:0000256" key="2">
    <source>
        <dbReference type="ARBA" id="ARBA00009187"/>
    </source>
</evidence>
<dbReference type="PANTHER" id="PTHR14467:SF0">
    <property type="entry name" value="PROTEIN ARV1"/>
    <property type="match status" value="1"/>
</dbReference>
<dbReference type="Proteomes" id="UP000243052">
    <property type="component" value="Chromosome v"/>
</dbReference>
<reference evidence="11 12" key="1">
    <citation type="submission" date="2016-01" db="EMBL/GenBank/DDBJ databases">
        <title>Genome sequence of the yeast Holleya sinecauda.</title>
        <authorList>
            <person name="Dietrich F.S."/>
        </authorList>
    </citation>
    <scope>NUCLEOTIDE SEQUENCE [LARGE SCALE GENOMIC DNA]</scope>
    <source>
        <strain evidence="11 12">ATCC 58844</strain>
    </source>
</reference>
<feature type="transmembrane region" description="Helical" evidence="10">
    <location>
        <begin position="150"/>
        <end position="171"/>
    </location>
</feature>
<evidence type="ECO:0000256" key="8">
    <source>
        <dbReference type="ARBA" id="ARBA00023098"/>
    </source>
</evidence>
<comment type="subcellular location">
    <subcellularLocation>
        <location evidence="1 10">Endoplasmic reticulum membrane</location>
        <topology evidence="1 10">Multi-pass membrane protein</topology>
    </subcellularLocation>
    <subcellularLocation>
        <location evidence="10">Golgi apparatus membrane</location>
        <topology evidence="10">Multi-pass membrane protein</topology>
    </subcellularLocation>
</comment>
<evidence type="ECO:0000256" key="4">
    <source>
        <dbReference type="ARBA" id="ARBA00022692"/>
    </source>
</evidence>
<evidence type="ECO:0000256" key="3">
    <source>
        <dbReference type="ARBA" id="ARBA00022448"/>
    </source>
</evidence>
<evidence type="ECO:0000313" key="12">
    <source>
        <dbReference type="Proteomes" id="UP000243052"/>
    </source>
</evidence>
<dbReference type="InterPro" id="IPR007290">
    <property type="entry name" value="Arv1"/>
</dbReference>
<comment type="similarity">
    <text evidence="2 10">Belongs to the ARV1 family.</text>
</comment>
<feature type="transmembrane region" description="Helical" evidence="10">
    <location>
        <begin position="246"/>
        <end position="269"/>
    </location>
</feature>
<dbReference type="PANTHER" id="PTHR14467">
    <property type="entry name" value="ARV1"/>
    <property type="match status" value="1"/>
</dbReference>
<accession>A0A109UZI1</accession>
<evidence type="ECO:0000256" key="7">
    <source>
        <dbReference type="ARBA" id="ARBA00023055"/>
    </source>
</evidence>
<keyword evidence="7 10" id="KW-0445">Lipid transport</keyword>
<dbReference type="GO" id="GO:0032541">
    <property type="term" value="C:cortical endoplasmic reticulum"/>
    <property type="evidence" value="ECO:0007669"/>
    <property type="project" value="TreeGrafter"/>
</dbReference>
<keyword evidence="9 10" id="KW-0472">Membrane</keyword>
<dbReference type="OrthoDB" id="2192830at2759"/>
<dbReference type="GO" id="GO:0006665">
    <property type="term" value="P:sphingolipid metabolic process"/>
    <property type="evidence" value="ECO:0007669"/>
    <property type="project" value="UniProtKB-UniRule"/>
</dbReference>
<organism evidence="11 12">
    <name type="scientific">Eremothecium sinecaudum</name>
    <dbReference type="NCBI Taxonomy" id="45286"/>
    <lineage>
        <taxon>Eukaryota</taxon>
        <taxon>Fungi</taxon>
        <taxon>Dikarya</taxon>
        <taxon>Ascomycota</taxon>
        <taxon>Saccharomycotina</taxon>
        <taxon>Saccharomycetes</taxon>
        <taxon>Saccharomycetales</taxon>
        <taxon>Saccharomycetaceae</taxon>
        <taxon>Eremothecium</taxon>
    </lineage>
</organism>
<dbReference type="GO" id="GO:0005789">
    <property type="term" value="C:endoplasmic reticulum membrane"/>
    <property type="evidence" value="ECO:0007669"/>
    <property type="project" value="UniProtKB-SubCell"/>
</dbReference>
<evidence type="ECO:0000256" key="6">
    <source>
        <dbReference type="ARBA" id="ARBA00022989"/>
    </source>
</evidence>
<dbReference type="EMBL" id="CP014245">
    <property type="protein sequence ID" value="AMD21118.1"/>
    <property type="molecule type" value="Genomic_DNA"/>
</dbReference>
<dbReference type="GeneID" id="28724394"/>
<comment type="function">
    <text evidence="10">Regulates also the sphingolipid metabolism.</text>
</comment>
<sequence>MICINCGNHVDTLYVMYSGNHIRLTDCSNCHMVVDQYVEFDNVLLFINLLLLKPDAYRHLVFNSLEMGLRDYPDYFDYSKGRTWLIYAYNWIIWLKKFDRLNRIWLLLITFEVYLTWATAEKKCGYYQNYVETYNAKLITYEALSMRSPLYQYTFFAFYVLGDLTCLHKIVHYYLLRWSKWGSQYKYAKDIISYTMLLSYGAKIFPILMLIWPYDGLVSTSIIKWIANIYIIESLKIVTNKPYLEIVTLVCFVSLIRCVTVKPIMAFLISKGNITVFLSYLQGELGLFKYRFLTKRDIFL</sequence>
<dbReference type="STRING" id="45286.A0A109UZI1"/>
<evidence type="ECO:0000313" key="11">
    <source>
        <dbReference type="EMBL" id="AMD21118.1"/>
    </source>
</evidence>